<dbReference type="SUPFAM" id="SSF51197">
    <property type="entry name" value="Clavaminate synthase-like"/>
    <property type="match status" value="1"/>
</dbReference>
<proteinExistence type="predicted"/>
<evidence type="ECO:0000256" key="1">
    <source>
        <dbReference type="ARBA" id="ARBA00001954"/>
    </source>
</evidence>
<dbReference type="EMBL" id="VZOK01000009">
    <property type="protein sequence ID" value="KAB0639564.1"/>
    <property type="molecule type" value="Genomic_DNA"/>
</dbReference>
<keyword evidence="2" id="KW-0560">Oxidoreductase</keyword>
<reference evidence="2 5" key="2">
    <citation type="submission" date="2019-09" db="EMBL/GenBank/DDBJ databases">
        <title>Draft genome sequences of 48 bacterial type strains from the CCUG.</title>
        <authorList>
            <person name="Tunovic T."/>
            <person name="Pineiro-Iglesias B."/>
            <person name="Unosson C."/>
            <person name="Inganas E."/>
            <person name="Ohlen M."/>
            <person name="Cardew S."/>
            <person name="Jensie-Markopoulos S."/>
            <person name="Salva-Serra F."/>
            <person name="Jaen-Luchoro D."/>
            <person name="Karlsson R."/>
            <person name="Svensson-Stadler L."/>
            <person name="Chun J."/>
            <person name="Moore E."/>
        </authorList>
    </citation>
    <scope>NUCLEOTIDE SEQUENCE [LARGE SCALE GENOMIC DNA]</scope>
    <source>
        <strain evidence="2 5">CCUG 65686</strain>
    </source>
</reference>
<evidence type="ECO:0000313" key="3">
    <source>
        <dbReference type="EMBL" id="RQY91563.1"/>
    </source>
</evidence>
<comment type="cofactor">
    <cofactor evidence="1">
        <name>Fe(2+)</name>
        <dbReference type="ChEBI" id="CHEBI:29033"/>
    </cofactor>
</comment>
<dbReference type="Pfam" id="PF05721">
    <property type="entry name" value="PhyH"/>
    <property type="match status" value="1"/>
</dbReference>
<dbReference type="PANTHER" id="PTHR20883:SF48">
    <property type="entry name" value="ECTOINE DIOXYGENASE"/>
    <property type="match status" value="1"/>
</dbReference>
<keyword evidence="2" id="KW-0223">Dioxygenase</keyword>
<protein>
    <submittedName>
        <fullName evidence="2">Phytanoyl-CoA dioxygenase</fullName>
    </submittedName>
</protein>
<sequence length="356" mass="40906">MRENSSEISYRLPGQYRCLHSVPSLIQEALSQRPHVVFVKARFKYRRAIGRNHARLHHSRRYETVIKRSFPRRDLMELTQAQIGRYEDDGLLIVDDDFTREEMALLKHEAMRELGEDRVGLVAEDGTERPRAVNGSHLRNPVFSELIRVPQLIRPAEQLLGSRVYVHQFKINAKLAFIGERWEWHQDFTFWRDADQMQAPRAVTACITLDDIYEFNGPLMFIPGSHRGGEYPVEVRDNGGDDWQQYFGAEMKYKANRKLIAELADAHGVTVPKLKRGSVMFFHPNVYHASSANMSPYDRTMLYITYNSVENVLPPSARPRPEFIAARDFTPVAEGTRRLLDVGDAPRGHASLSGSD</sequence>
<dbReference type="GO" id="GO:0005506">
    <property type="term" value="F:iron ion binding"/>
    <property type="evidence" value="ECO:0007669"/>
    <property type="project" value="UniProtKB-ARBA"/>
</dbReference>
<organism evidence="2 5">
    <name type="scientific">Burkholderia stagnalis</name>
    <dbReference type="NCBI Taxonomy" id="1503054"/>
    <lineage>
        <taxon>Bacteria</taxon>
        <taxon>Pseudomonadati</taxon>
        <taxon>Pseudomonadota</taxon>
        <taxon>Betaproteobacteria</taxon>
        <taxon>Burkholderiales</taxon>
        <taxon>Burkholderiaceae</taxon>
        <taxon>Burkholderia</taxon>
        <taxon>Burkholderia cepacia complex</taxon>
    </lineage>
</organism>
<reference evidence="3 4" key="1">
    <citation type="submission" date="2018-08" db="EMBL/GenBank/DDBJ databases">
        <title>Comparative analysis of Burkholderia isolates from Puerto Rico.</title>
        <authorList>
            <person name="Hall C."/>
            <person name="Sahl J."/>
            <person name="Wagner D."/>
        </authorList>
    </citation>
    <scope>NUCLEOTIDE SEQUENCE [LARGE SCALE GENOMIC DNA]</scope>
    <source>
        <strain evidence="3 4">Bp8966</strain>
    </source>
</reference>
<evidence type="ECO:0000313" key="4">
    <source>
        <dbReference type="Proteomes" id="UP000281098"/>
    </source>
</evidence>
<keyword evidence="4" id="KW-1185">Reference proteome</keyword>
<accession>A0A6L3N2W6</accession>
<comment type="caution">
    <text evidence="2">The sequence shown here is derived from an EMBL/GenBank/DDBJ whole genome shotgun (WGS) entry which is preliminary data.</text>
</comment>
<dbReference type="GO" id="GO:0016706">
    <property type="term" value="F:2-oxoglutarate-dependent dioxygenase activity"/>
    <property type="evidence" value="ECO:0007669"/>
    <property type="project" value="UniProtKB-ARBA"/>
</dbReference>
<dbReference type="AlphaFoldDB" id="A0A6L3N2W6"/>
<dbReference type="InterPro" id="IPR008775">
    <property type="entry name" value="Phytyl_CoA_dOase-like"/>
</dbReference>
<dbReference type="Proteomes" id="UP000281098">
    <property type="component" value="Unassembled WGS sequence"/>
</dbReference>
<dbReference type="RefSeq" id="WP_081059701.1">
    <property type="nucleotide sequence ID" value="NZ_QTOI01000012.1"/>
</dbReference>
<dbReference type="EMBL" id="QTPM01000018">
    <property type="protein sequence ID" value="RQY91563.1"/>
    <property type="molecule type" value="Genomic_DNA"/>
</dbReference>
<evidence type="ECO:0000313" key="2">
    <source>
        <dbReference type="EMBL" id="KAB0639564.1"/>
    </source>
</evidence>
<evidence type="ECO:0000313" key="5">
    <source>
        <dbReference type="Proteomes" id="UP000473470"/>
    </source>
</evidence>
<dbReference type="Proteomes" id="UP000473470">
    <property type="component" value="Unassembled WGS sequence"/>
</dbReference>
<dbReference type="Gene3D" id="2.60.120.620">
    <property type="entry name" value="q2cbj1_9rhob like domain"/>
    <property type="match status" value="1"/>
</dbReference>
<name>A0A6L3N2W6_9BURK</name>
<gene>
    <name evidence="3" type="ORF">DF017_16130</name>
    <name evidence="2" type="ORF">F7R25_08090</name>
</gene>
<dbReference type="PANTHER" id="PTHR20883">
    <property type="entry name" value="PHYTANOYL-COA DIOXYGENASE DOMAIN CONTAINING 1"/>
    <property type="match status" value="1"/>
</dbReference>